<evidence type="ECO:0000256" key="4">
    <source>
        <dbReference type="ARBA" id="ARBA00008391"/>
    </source>
</evidence>
<evidence type="ECO:0000256" key="15">
    <source>
        <dbReference type="RuleBase" id="RU364099"/>
    </source>
</evidence>
<dbReference type="GO" id="GO:0006166">
    <property type="term" value="P:purine ribonucleoside salvage"/>
    <property type="evidence" value="ECO:0007669"/>
    <property type="project" value="UniProtKB-KW"/>
</dbReference>
<proteinExistence type="inferred from homology"/>
<comment type="similarity">
    <text evidence="4 15">Belongs to the purine/pyrimidine phosphoribosyltransferase family.</text>
</comment>
<feature type="domain" description="Phosphoribosyltransferase" evidence="16">
    <location>
        <begin position="15"/>
        <end position="155"/>
    </location>
</feature>
<evidence type="ECO:0000313" key="18">
    <source>
        <dbReference type="Proteomes" id="UP000034616"/>
    </source>
</evidence>
<dbReference type="GO" id="GO:0004422">
    <property type="term" value="F:hypoxanthine phosphoribosyltransferase activity"/>
    <property type="evidence" value="ECO:0007669"/>
    <property type="project" value="InterPro"/>
</dbReference>
<dbReference type="Proteomes" id="UP000034616">
    <property type="component" value="Unassembled WGS sequence"/>
</dbReference>
<dbReference type="EMBL" id="LCAH01000004">
    <property type="protein sequence ID" value="KKR87297.1"/>
    <property type="molecule type" value="Genomic_DNA"/>
</dbReference>
<evidence type="ECO:0000256" key="7">
    <source>
        <dbReference type="ARBA" id="ARBA00022676"/>
    </source>
</evidence>
<evidence type="ECO:0000256" key="9">
    <source>
        <dbReference type="ARBA" id="ARBA00022723"/>
    </source>
</evidence>
<dbReference type="EC" id="2.4.2.8" evidence="5 15"/>
<dbReference type="UniPathway" id="UPA00591">
    <property type="reaction ID" value="UER00648"/>
</dbReference>
<dbReference type="CDD" id="cd06223">
    <property type="entry name" value="PRTases_typeI"/>
    <property type="match status" value="1"/>
</dbReference>
<keyword evidence="9 15" id="KW-0479">Metal-binding</keyword>
<protein>
    <recommendedName>
        <fullName evidence="5 15">Hypoxanthine phosphoribosyltransferase</fullName>
        <ecNumber evidence="5 15">2.4.2.8</ecNumber>
    </recommendedName>
</protein>
<dbReference type="PANTHER" id="PTHR43340">
    <property type="entry name" value="HYPOXANTHINE-GUANINE PHOSPHORIBOSYLTRANSFERASE"/>
    <property type="match status" value="1"/>
</dbReference>
<name>A0A0G0XHY8_9BACT</name>
<evidence type="ECO:0000256" key="3">
    <source>
        <dbReference type="ARBA" id="ARBA00004669"/>
    </source>
</evidence>
<keyword evidence="7 15" id="KW-0328">Glycosyltransferase</keyword>
<dbReference type="PATRIC" id="fig|1618985.3.peg.431"/>
<dbReference type="InterPro" id="IPR050408">
    <property type="entry name" value="HGPRT"/>
</dbReference>
<comment type="catalytic activity">
    <reaction evidence="13">
        <text>GMP + diphosphate = guanine + 5-phospho-alpha-D-ribose 1-diphosphate</text>
        <dbReference type="Rhea" id="RHEA:25424"/>
        <dbReference type="ChEBI" id="CHEBI:16235"/>
        <dbReference type="ChEBI" id="CHEBI:33019"/>
        <dbReference type="ChEBI" id="CHEBI:58017"/>
        <dbReference type="ChEBI" id="CHEBI:58115"/>
        <dbReference type="EC" id="2.4.2.8"/>
    </reaction>
    <physiologicalReaction direction="right-to-left" evidence="13">
        <dbReference type="Rhea" id="RHEA:25426"/>
    </physiologicalReaction>
</comment>
<comment type="subcellular location">
    <subcellularLocation>
        <location evidence="2 15">Cytoplasm</location>
    </subcellularLocation>
</comment>
<evidence type="ECO:0000256" key="14">
    <source>
        <dbReference type="ARBA" id="ARBA00049402"/>
    </source>
</evidence>
<dbReference type="InterPro" id="IPR029057">
    <property type="entry name" value="PRTase-like"/>
</dbReference>
<evidence type="ECO:0000256" key="2">
    <source>
        <dbReference type="ARBA" id="ARBA00004496"/>
    </source>
</evidence>
<evidence type="ECO:0000256" key="5">
    <source>
        <dbReference type="ARBA" id="ARBA00011895"/>
    </source>
</evidence>
<comment type="pathway">
    <text evidence="3 15">Purine metabolism; IMP biosynthesis via salvage pathway; IMP from hypoxanthine: step 1/1.</text>
</comment>
<dbReference type="GO" id="GO:0032264">
    <property type="term" value="P:IMP salvage"/>
    <property type="evidence" value="ECO:0007669"/>
    <property type="project" value="UniProtKB-UniPathway"/>
</dbReference>
<keyword evidence="11 15" id="KW-0547">Nucleotide-binding</keyword>
<dbReference type="GO" id="GO:0046100">
    <property type="term" value="P:hypoxanthine metabolic process"/>
    <property type="evidence" value="ECO:0007669"/>
    <property type="project" value="TreeGrafter"/>
</dbReference>
<accession>A0A0G0XHY8</accession>
<dbReference type="PANTHER" id="PTHR43340:SF1">
    <property type="entry name" value="HYPOXANTHINE PHOSPHORIBOSYLTRANSFERASE"/>
    <property type="match status" value="1"/>
</dbReference>
<organism evidence="17 18">
    <name type="scientific">Candidatus Uhrbacteria bacterium GW2011_GWC2_41_11</name>
    <dbReference type="NCBI Taxonomy" id="1618985"/>
    <lineage>
        <taxon>Bacteria</taxon>
        <taxon>Candidatus Uhriibacteriota</taxon>
    </lineage>
</organism>
<dbReference type="GO" id="GO:0052657">
    <property type="term" value="F:guanine phosphoribosyltransferase activity"/>
    <property type="evidence" value="ECO:0007669"/>
    <property type="project" value="RHEA"/>
</dbReference>
<dbReference type="GO" id="GO:0000166">
    <property type="term" value="F:nucleotide binding"/>
    <property type="evidence" value="ECO:0007669"/>
    <property type="project" value="UniProtKB-KW"/>
</dbReference>
<evidence type="ECO:0000256" key="1">
    <source>
        <dbReference type="ARBA" id="ARBA00001946"/>
    </source>
</evidence>
<dbReference type="GO" id="GO:0032263">
    <property type="term" value="P:GMP salvage"/>
    <property type="evidence" value="ECO:0007669"/>
    <property type="project" value="TreeGrafter"/>
</dbReference>
<dbReference type="InterPro" id="IPR005904">
    <property type="entry name" value="Hxn_phspho_trans"/>
</dbReference>
<keyword evidence="6 15" id="KW-0963">Cytoplasm</keyword>
<dbReference type="GO" id="GO:0000287">
    <property type="term" value="F:magnesium ion binding"/>
    <property type="evidence" value="ECO:0007669"/>
    <property type="project" value="TreeGrafter"/>
</dbReference>
<reference evidence="17 18" key="1">
    <citation type="journal article" date="2015" name="Nature">
        <title>rRNA introns, odd ribosomes, and small enigmatic genomes across a large radiation of phyla.</title>
        <authorList>
            <person name="Brown C.T."/>
            <person name="Hug L.A."/>
            <person name="Thomas B.C."/>
            <person name="Sharon I."/>
            <person name="Castelle C.J."/>
            <person name="Singh A."/>
            <person name="Wilkins M.J."/>
            <person name="Williams K.H."/>
            <person name="Banfield J.F."/>
        </authorList>
    </citation>
    <scope>NUCLEOTIDE SEQUENCE [LARGE SCALE GENOMIC DNA]</scope>
</reference>
<evidence type="ECO:0000256" key="12">
    <source>
        <dbReference type="ARBA" id="ARBA00022842"/>
    </source>
</evidence>
<evidence type="ECO:0000256" key="6">
    <source>
        <dbReference type="ARBA" id="ARBA00022490"/>
    </source>
</evidence>
<evidence type="ECO:0000313" key="17">
    <source>
        <dbReference type="EMBL" id="KKR87297.1"/>
    </source>
</evidence>
<dbReference type="InterPro" id="IPR000836">
    <property type="entry name" value="PRTase_dom"/>
</dbReference>
<comment type="catalytic activity">
    <reaction evidence="14">
        <text>IMP + diphosphate = hypoxanthine + 5-phospho-alpha-D-ribose 1-diphosphate</text>
        <dbReference type="Rhea" id="RHEA:17973"/>
        <dbReference type="ChEBI" id="CHEBI:17368"/>
        <dbReference type="ChEBI" id="CHEBI:33019"/>
        <dbReference type="ChEBI" id="CHEBI:58017"/>
        <dbReference type="ChEBI" id="CHEBI:58053"/>
        <dbReference type="EC" id="2.4.2.8"/>
    </reaction>
    <physiologicalReaction direction="right-to-left" evidence="14">
        <dbReference type="Rhea" id="RHEA:17975"/>
    </physiologicalReaction>
</comment>
<evidence type="ECO:0000256" key="13">
    <source>
        <dbReference type="ARBA" id="ARBA00048811"/>
    </source>
</evidence>
<dbReference type="GO" id="GO:0005829">
    <property type="term" value="C:cytosol"/>
    <property type="evidence" value="ECO:0007669"/>
    <property type="project" value="TreeGrafter"/>
</dbReference>
<evidence type="ECO:0000256" key="11">
    <source>
        <dbReference type="ARBA" id="ARBA00022741"/>
    </source>
</evidence>
<gene>
    <name evidence="17" type="ORF">UU35_C0004G0070</name>
</gene>
<keyword evidence="10 15" id="KW-0660">Purine salvage</keyword>
<evidence type="ECO:0000259" key="16">
    <source>
        <dbReference type="Pfam" id="PF00156"/>
    </source>
</evidence>
<dbReference type="NCBIfam" id="TIGR01203">
    <property type="entry name" value="HGPRTase"/>
    <property type="match status" value="1"/>
</dbReference>
<dbReference type="SUPFAM" id="SSF53271">
    <property type="entry name" value="PRTase-like"/>
    <property type="match status" value="1"/>
</dbReference>
<sequence length="187" mass="20966">MELKPFISSAEIDGIVSRLAAELNSDFKGRRPILVGVLKGSFLFLSDLARKLDIEHEVDFIQTSCYGLRDIPSDEVLILRDITADIRGRDVIIVEDIVDRGHTGRALRKYFANKGAAAIKICTLLRRDGGCPDLKVDYTGATIDKGFVVGYGMDYAEKYRELDAVYELVPDQEEEPPPYSSNREKHL</sequence>
<keyword evidence="12 15" id="KW-0460">Magnesium</keyword>
<keyword evidence="8 15" id="KW-0808">Transferase</keyword>
<comment type="caution">
    <text evidence="17">The sequence shown here is derived from an EMBL/GenBank/DDBJ whole genome shotgun (WGS) entry which is preliminary data.</text>
</comment>
<dbReference type="AlphaFoldDB" id="A0A0G0XHY8"/>
<dbReference type="GO" id="GO:0006178">
    <property type="term" value="P:guanine salvage"/>
    <property type="evidence" value="ECO:0007669"/>
    <property type="project" value="TreeGrafter"/>
</dbReference>
<evidence type="ECO:0000256" key="8">
    <source>
        <dbReference type="ARBA" id="ARBA00022679"/>
    </source>
</evidence>
<evidence type="ECO:0000256" key="10">
    <source>
        <dbReference type="ARBA" id="ARBA00022726"/>
    </source>
</evidence>
<dbReference type="Pfam" id="PF00156">
    <property type="entry name" value="Pribosyltran"/>
    <property type="match status" value="1"/>
</dbReference>
<dbReference type="Gene3D" id="3.40.50.2020">
    <property type="match status" value="1"/>
</dbReference>
<comment type="cofactor">
    <cofactor evidence="1 15">
        <name>Mg(2+)</name>
        <dbReference type="ChEBI" id="CHEBI:18420"/>
    </cofactor>
</comment>